<gene>
    <name evidence="3" type="ORF">GQ43DRAFT_163753</name>
</gene>
<organism evidence="3 4">
    <name type="scientific">Delitschia confertaspora ATCC 74209</name>
    <dbReference type="NCBI Taxonomy" id="1513339"/>
    <lineage>
        <taxon>Eukaryota</taxon>
        <taxon>Fungi</taxon>
        <taxon>Dikarya</taxon>
        <taxon>Ascomycota</taxon>
        <taxon>Pezizomycotina</taxon>
        <taxon>Dothideomycetes</taxon>
        <taxon>Pleosporomycetidae</taxon>
        <taxon>Pleosporales</taxon>
        <taxon>Delitschiaceae</taxon>
        <taxon>Delitschia</taxon>
    </lineage>
</organism>
<dbReference type="PANTHER" id="PTHR43316">
    <property type="entry name" value="HYDROLASE, HALOACID DELAHOGENASE-RELATED"/>
    <property type="match status" value="1"/>
</dbReference>
<dbReference type="InterPro" id="IPR006328">
    <property type="entry name" value="2-HAD"/>
</dbReference>
<sequence>MATTSEPLKALLFDMFGTCVNWRDTVTNALAMQAHAALNAATASMATSVRLKASSMTLELWGGFAQQWRDTYKQFTKSLAEDPALPWKTVDEHHFDALNELLAQHGLEGLWSEEDVRALSLIWHKLEAWPDSSPGIAALNKSFFTATLSNGNLSLLNDLKMHGQLGFTHVFSAETFGFYKPSPKVYLGAVAKLDLKPQECGMVAAHLGDLKAARASGLRVFYVERPLEEDWDREQVDEARREGWVDGWITLDQNGFAGLAKYLEEHVTR</sequence>
<dbReference type="NCBIfam" id="TIGR01493">
    <property type="entry name" value="HAD-SF-IA-v2"/>
    <property type="match status" value="1"/>
</dbReference>
<keyword evidence="2" id="KW-0378">Hydrolase</keyword>
<dbReference type="Gene3D" id="1.10.150.240">
    <property type="entry name" value="Putative phosphatase, domain 2"/>
    <property type="match status" value="1"/>
</dbReference>
<dbReference type="Pfam" id="PF00702">
    <property type="entry name" value="Hydrolase"/>
    <property type="match status" value="1"/>
</dbReference>
<dbReference type="SUPFAM" id="SSF56784">
    <property type="entry name" value="HAD-like"/>
    <property type="match status" value="1"/>
</dbReference>
<dbReference type="SFLD" id="SFLDG01129">
    <property type="entry name" value="C1.5:_HAD__Beta-PGM__Phosphata"/>
    <property type="match status" value="1"/>
</dbReference>
<dbReference type="OrthoDB" id="40579at2759"/>
<reference evidence="3" key="1">
    <citation type="journal article" date="2020" name="Stud. Mycol.">
        <title>101 Dothideomycetes genomes: a test case for predicting lifestyles and emergence of pathogens.</title>
        <authorList>
            <person name="Haridas S."/>
            <person name="Albert R."/>
            <person name="Binder M."/>
            <person name="Bloem J."/>
            <person name="Labutti K."/>
            <person name="Salamov A."/>
            <person name="Andreopoulos B."/>
            <person name="Baker S."/>
            <person name="Barry K."/>
            <person name="Bills G."/>
            <person name="Bluhm B."/>
            <person name="Cannon C."/>
            <person name="Castanera R."/>
            <person name="Culley D."/>
            <person name="Daum C."/>
            <person name="Ezra D."/>
            <person name="Gonzalez J."/>
            <person name="Henrissat B."/>
            <person name="Kuo A."/>
            <person name="Liang C."/>
            <person name="Lipzen A."/>
            <person name="Lutzoni F."/>
            <person name="Magnuson J."/>
            <person name="Mondo S."/>
            <person name="Nolan M."/>
            <person name="Ohm R."/>
            <person name="Pangilinan J."/>
            <person name="Park H.-J."/>
            <person name="Ramirez L."/>
            <person name="Alfaro M."/>
            <person name="Sun H."/>
            <person name="Tritt A."/>
            <person name="Yoshinaga Y."/>
            <person name="Zwiers L.-H."/>
            <person name="Turgeon B."/>
            <person name="Goodwin S."/>
            <person name="Spatafora J."/>
            <person name="Crous P."/>
            <person name="Grigoriev I."/>
        </authorList>
    </citation>
    <scope>NUCLEOTIDE SEQUENCE</scope>
    <source>
        <strain evidence="3">ATCC 74209</strain>
    </source>
</reference>
<protein>
    <submittedName>
        <fullName evidence="3">Haloacid dehalogenase</fullName>
    </submittedName>
</protein>
<evidence type="ECO:0000313" key="3">
    <source>
        <dbReference type="EMBL" id="KAF2198376.1"/>
    </source>
</evidence>
<keyword evidence="4" id="KW-1185">Reference proteome</keyword>
<dbReference type="InterPro" id="IPR023198">
    <property type="entry name" value="PGP-like_dom2"/>
</dbReference>
<dbReference type="InterPro" id="IPR051540">
    <property type="entry name" value="S-2-haloacid_dehalogenase"/>
</dbReference>
<dbReference type="InterPro" id="IPR036412">
    <property type="entry name" value="HAD-like_sf"/>
</dbReference>
<comment type="caution">
    <text evidence="3">The sequence shown here is derived from an EMBL/GenBank/DDBJ whole genome shotgun (WGS) entry which is preliminary data.</text>
</comment>
<dbReference type="Gene3D" id="3.40.50.1000">
    <property type="entry name" value="HAD superfamily/HAD-like"/>
    <property type="match status" value="1"/>
</dbReference>
<dbReference type="Proteomes" id="UP000799536">
    <property type="component" value="Unassembled WGS sequence"/>
</dbReference>
<dbReference type="SFLD" id="SFLDS00003">
    <property type="entry name" value="Haloacid_Dehalogenase"/>
    <property type="match status" value="1"/>
</dbReference>
<dbReference type="AlphaFoldDB" id="A0A9P4JFD3"/>
<evidence type="ECO:0000256" key="1">
    <source>
        <dbReference type="ARBA" id="ARBA00008106"/>
    </source>
</evidence>
<proteinExistence type="inferred from homology"/>
<dbReference type="PANTHER" id="PTHR43316:SF3">
    <property type="entry name" value="HALOACID DEHALOGENASE, TYPE II (AFU_ORTHOLOGUE AFUA_2G07750)-RELATED"/>
    <property type="match status" value="1"/>
</dbReference>
<dbReference type="GO" id="GO:0016791">
    <property type="term" value="F:phosphatase activity"/>
    <property type="evidence" value="ECO:0007669"/>
    <property type="project" value="UniProtKB-ARBA"/>
</dbReference>
<dbReference type="NCBIfam" id="TIGR01428">
    <property type="entry name" value="HAD_type_II"/>
    <property type="match status" value="1"/>
</dbReference>
<dbReference type="InterPro" id="IPR023214">
    <property type="entry name" value="HAD_sf"/>
</dbReference>
<dbReference type="InterPro" id="IPR006439">
    <property type="entry name" value="HAD-SF_hydro_IA"/>
</dbReference>
<dbReference type="PRINTS" id="PR00413">
    <property type="entry name" value="HADHALOGNASE"/>
</dbReference>
<comment type="similarity">
    <text evidence="1">Belongs to the HAD-like hydrolase superfamily. S-2-haloalkanoic acid dehalogenase family.</text>
</comment>
<evidence type="ECO:0000256" key="2">
    <source>
        <dbReference type="ARBA" id="ARBA00022801"/>
    </source>
</evidence>
<dbReference type="GO" id="GO:0019120">
    <property type="term" value="F:hydrolase activity, acting on acid halide bonds, in C-halide compounds"/>
    <property type="evidence" value="ECO:0007669"/>
    <property type="project" value="InterPro"/>
</dbReference>
<evidence type="ECO:0000313" key="4">
    <source>
        <dbReference type="Proteomes" id="UP000799536"/>
    </source>
</evidence>
<accession>A0A9P4JFD3</accession>
<name>A0A9P4JFD3_9PLEO</name>
<dbReference type="EMBL" id="ML994148">
    <property type="protein sequence ID" value="KAF2198376.1"/>
    <property type="molecule type" value="Genomic_DNA"/>
</dbReference>